<comment type="caution">
    <text evidence="1">The sequence shown here is derived from an EMBL/GenBank/DDBJ whole genome shotgun (WGS) entry which is preliminary data.</text>
</comment>
<accession>A0A5B2VPU4</accession>
<reference evidence="1 2" key="2">
    <citation type="submission" date="2019-09" db="EMBL/GenBank/DDBJ databases">
        <authorList>
            <person name="Jin C."/>
        </authorList>
    </citation>
    <scope>NUCLEOTIDE SEQUENCE [LARGE SCALE GENOMIC DNA]</scope>
    <source>
        <strain evidence="1 2">BN140078</strain>
    </source>
</reference>
<protein>
    <recommendedName>
        <fullName evidence="3">Long-subunit fatty acid transport protein</fullName>
    </recommendedName>
</protein>
<organism evidence="1 2">
    <name type="scientific">Chitinophaga agrisoli</name>
    <dbReference type="NCBI Taxonomy" id="2607653"/>
    <lineage>
        <taxon>Bacteria</taxon>
        <taxon>Pseudomonadati</taxon>
        <taxon>Bacteroidota</taxon>
        <taxon>Chitinophagia</taxon>
        <taxon>Chitinophagales</taxon>
        <taxon>Chitinophagaceae</taxon>
        <taxon>Chitinophaga</taxon>
    </lineage>
</organism>
<keyword evidence="2" id="KW-1185">Reference proteome</keyword>
<dbReference type="EMBL" id="VUOC01000003">
    <property type="protein sequence ID" value="KAA2241783.1"/>
    <property type="molecule type" value="Genomic_DNA"/>
</dbReference>
<dbReference type="Proteomes" id="UP000324611">
    <property type="component" value="Unassembled WGS sequence"/>
</dbReference>
<reference evidence="1 2" key="1">
    <citation type="submission" date="2019-09" db="EMBL/GenBank/DDBJ databases">
        <title>Chitinophaga ginsengihumi sp. nov., isolated from soil of ginseng rhizosphere.</title>
        <authorList>
            <person name="Lee J."/>
        </authorList>
    </citation>
    <scope>NUCLEOTIDE SEQUENCE [LARGE SCALE GENOMIC DNA]</scope>
    <source>
        <strain evidence="1 2">BN140078</strain>
    </source>
</reference>
<dbReference type="Gene3D" id="2.40.160.60">
    <property type="entry name" value="Outer membrane protein transport protein (OMPP1/FadL/TodX)"/>
    <property type="match status" value="1"/>
</dbReference>
<proteinExistence type="predicted"/>
<evidence type="ECO:0000313" key="2">
    <source>
        <dbReference type="Proteomes" id="UP000324611"/>
    </source>
</evidence>
<dbReference type="SUPFAM" id="SSF56935">
    <property type="entry name" value="Porins"/>
    <property type="match status" value="1"/>
</dbReference>
<evidence type="ECO:0000313" key="1">
    <source>
        <dbReference type="EMBL" id="KAA2241783.1"/>
    </source>
</evidence>
<dbReference type="RefSeq" id="WP_149839289.1">
    <property type="nucleotide sequence ID" value="NZ_VUOC01000003.1"/>
</dbReference>
<name>A0A5B2VPU4_9BACT</name>
<dbReference type="AlphaFoldDB" id="A0A5B2VPU4"/>
<sequence>MIRIKQYKYTGVCGLLLLLCVQESKAQNGKGINSLYSAFGVGDIESRDYSRNYGLGSAGIARPSLFYMNELNPASYSAIPKQNFMFDVSLRGTTVSYKGENLSQNAGDVNLKRLAVGFKVNSRWGVSAGLTPYSTVDYKTLNQRFVEGTGQSVDAVTEGTGGINRVYISNGIRLTKNFSIGVSSAFLFGPINATETLGNDTVSTQDRRYAYNVNFNTGLQYQGRIKGWEIGLGATYRFKTDMRFQHTINVVNSNEQVLFKDDLGTQRFTLPQEYGGGLSVGKGNVTVVADYKKQLWQGLNPGQTTYKLTDAERYAGGLEYSFKRHYYNGIVEGMVLQAGFSYNKSYLLVQGQQIKDVAGTIGVSLPSRNGSLRYYLGVEVGQRGTTANNLIKENYVSAVFHFSLKDIWFIRRVYD</sequence>
<gene>
    <name evidence="1" type="ORF">F0L74_18120</name>
</gene>
<evidence type="ECO:0008006" key="3">
    <source>
        <dbReference type="Google" id="ProtNLM"/>
    </source>
</evidence>